<evidence type="ECO:0000313" key="2">
    <source>
        <dbReference type="EMBL" id="KAK0048180.1"/>
    </source>
</evidence>
<name>A0AAD8B7I9_BIOPF</name>
<dbReference type="InterPro" id="IPR000477">
    <property type="entry name" value="RT_dom"/>
</dbReference>
<dbReference type="Gene3D" id="3.30.70.270">
    <property type="match status" value="1"/>
</dbReference>
<dbReference type="EMBL" id="JASAOG010000141">
    <property type="protein sequence ID" value="KAK0048180.1"/>
    <property type="molecule type" value="Genomic_DNA"/>
</dbReference>
<organism evidence="2 3">
    <name type="scientific">Biomphalaria pfeifferi</name>
    <name type="common">Bloodfluke planorb</name>
    <name type="synonym">Freshwater snail</name>
    <dbReference type="NCBI Taxonomy" id="112525"/>
    <lineage>
        <taxon>Eukaryota</taxon>
        <taxon>Metazoa</taxon>
        <taxon>Spiralia</taxon>
        <taxon>Lophotrochozoa</taxon>
        <taxon>Mollusca</taxon>
        <taxon>Gastropoda</taxon>
        <taxon>Heterobranchia</taxon>
        <taxon>Euthyneura</taxon>
        <taxon>Panpulmonata</taxon>
        <taxon>Hygrophila</taxon>
        <taxon>Lymnaeoidea</taxon>
        <taxon>Planorbidae</taxon>
        <taxon>Biomphalaria</taxon>
    </lineage>
</organism>
<dbReference type="SUPFAM" id="SSF56672">
    <property type="entry name" value="DNA/RNA polymerases"/>
    <property type="match status" value="1"/>
</dbReference>
<dbReference type="InterPro" id="IPR043128">
    <property type="entry name" value="Rev_trsase/Diguanyl_cyclase"/>
</dbReference>
<sequence>MPFGISSASEVLQKRAYQVFGDIPGVHIMSDDMLIAAKDEKEHDHIFENVLERARKNNINFSKNKIQYKLSGVNFLGRQIGADGICPEPA</sequence>
<dbReference type="InterPro" id="IPR043502">
    <property type="entry name" value="DNA/RNA_pol_sf"/>
</dbReference>
<proteinExistence type="predicted"/>
<gene>
    <name evidence="2" type="ORF">Bpfe_022440</name>
</gene>
<dbReference type="AlphaFoldDB" id="A0AAD8B7I9"/>
<feature type="domain" description="Reverse transcriptase" evidence="1">
    <location>
        <begin position="1"/>
        <end position="79"/>
    </location>
</feature>
<evidence type="ECO:0000313" key="3">
    <source>
        <dbReference type="Proteomes" id="UP001233172"/>
    </source>
</evidence>
<accession>A0AAD8B7I9</accession>
<dbReference type="Pfam" id="PF00078">
    <property type="entry name" value="RVT_1"/>
    <property type="match status" value="1"/>
</dbReference>
<dbReference type="PANTHER" id="PTHR37984:SF7">
    <property type="entry name" value="INTEGRASE CATALYTIC DOMAIN-CONTAINING PROTEIN"/>
    <property type="match status" value="1"/>
</dbReference>
<comment type="caution">
    <text evidence="2">The sequence shown here is derived from an EMBL/GenBank/DDBJ whole genome shotgun (WGS) entry which is preliminary data.</text>
</comment>
<dbReference type="InterPro" id="IPR050951">
    <property type="entry name" value="Retrovirus_Pol_polyprotein"/>
</dbReference>
<reference evidence="2" key="2">
    <citation type="submission" date="2023-04" db="EMBL/GenBank/DDBJ databases">
        <authorList>
            <person name="Bu L."/>
            <person name="Lu L."/>
            <person name="Laidemitt M.R."/>
            <person name="Zhang S.M."/>
            <person name="Mutuku M."/>
            <person name="Mkoji G."/>
            <person name="Steinauer M."/>
            <person name="Loker E.S."/>
        </authorList>
    </citation>
    <scope>NUCLEOTIDE SEQUENCE</scope>
    <source>
        <strain evidence="2">KasaAsao</strain>
        <tissue evidence="2">Whole Snail</tissue>
    </source>
</reference>
<dbReference type="PANTHER" id="PTHR37984">
    <property type="entry name" value="PROTEIN CBG26694"/>
    <property type="match status" value="1"/>
</dbReference>
<reference evidence="2" key="1">
    <citation type="journal article" date="2023" name="PLoS Negl. Trop. Dis.">
        <title>A genome sequence for Biomphalaria pfeifferi, the major vector snail for the human-infecting parasite Schistosoma mansoni.</title>
        <authorList>
            <person name="Bu L."/>
            <person name="Lu L."/>
            <person name="Laidemitt M.R."/>
            <person name="Zhang S.M."/>
            <person name="Mutuku M."/>
            <person name="Mkoji G."/>
            <person name="Steinauer M."/>
            <person name="Loker E.S."/>
        </authorList>
    </citation>
    <scope>NUCLEOTIDE SEQUENCE</scope>
    <source>
        <strain evidence="2">KasaAsao</strain>
    </source>
</reference>
<dbReference type="Proteomes" id="UP001233172">
    <property type="component" value="Unassembled WGS sequence"/>
</dbReference>
<protein>
    <submittedName>
        <fullName evidence="2">Retrovirus-related Pol polyprotein from transposon 297</fullName>
    </submittedName>
</protein>
<evidence type="ECO:0000259" key="1">
    <source>
        <dbReference type="Pfam" id="PF00078"/>
    </source>
</evidence>
<keyword evidence="3" id="KW-1185">Reference proteome</keyword>